<protein>
    <submittedName>
        <fullName evidence="2">Uncharacterized protein</fullName>
    </submittedName>
</protein>
<sequence>MTGITPNNRVISVIFVFYCIVLKNFLLDKTLIYQAL</sequence>
<reference evidence="2" key="1">
    <citation type="submission" date="2020-07" db="EMBL/GenBank/DDBJ databases">
        <title>Comparative genomics analyses of Lactobacillus crispatus isolated from different ecological niches.</title>
        <authorList>
            <person name="Mancino W."/>
            <person name="Mancabelli L."/>
            <person name="Lugli G.A."/>
            <person name="Milani C."/>
            <person name="Viappiani A."/>
            <person name="Anzalone R."/>
            <person name="Longhi G."/>
            <person name="Ventura M."/>
            <person name="Turroni F."/>
        </authorList>
    </citation>
    <scope>NUCLEOTIDE SEQUENCE</scope>
    <source>
        <strain evidence="2">LB65</strain>
    </source>
</reference>
<keyword evidence="1" id="KW-1133">Transmembrane helix</keyword>
<dbReference type="Proteomes" id="UP001194414">
    <property type="component" value="Unassembled WGS sequence"/>
</dbReference>
<comment type="caution">
    <text evidence="2">The sequence shown here is derived from an EMBL/GenBank/DDBJ whole genome shotgun (WGS) entry which is preliminary data.</text>
</comment>
<evidence type="ECO:0000313" key="3">
    <source>
        <dbReference type="Proteomes" id="UP001194414"/>
    </source>
</evidence>
<evidence type="ECO:0000256" key="1">
    <source>
        <dbReference type="SAM" id="Phobius"/>
    </source>
</evidence>
<keyword evidence="1" id="KW-0472">Membrane</keyword>
<accession>A0AAW4DPG1</accession>
<organism evidence="2 3">
    <name type="scientific">Lactobacillus crispatus</name>
    <dbReference type="NCBI Taxonomy" id="47770"/>
    <lineage>
        <taxon>Bacteria</taxon>
        <taxon>Bacillati</taxon>
        <taxon>Bacillota</taxon>
        <taxon>Bacilli</taxon>
        <taxon>Lactobacillales</taxon>
        <taxon>Lactobacillaceae</taxon>
        <taxon>Lactobacillus</taxon>
    </lineage>
</organism>
<keyword evidence="1" id="KW-0812">Transmembrane</keyword>
<gene>
    <name evidence="2" type="ORF">HYQ56_1801</name>
</gene>
<name>A0AAW4DPG1_9LACO</name>
<proteinExistence type="predicted"/>
<feature type="transmembrane region" description="Helical" evidence="1">
    <location>
        <begin position="6"/>
        <end position="26"/>
    </location>
</feature>
<dbReference type="EMBL" id="JACCPP010000026">
    <property type="protein sequence ID" value="MBI1708813.1"/>
    <property type="molecule type" value="Genomic_DNA"/>
</dbReference>
<dbReference type="AlphaFoldDB" id="A0AAW4DPG1"/>
<evidence type="ECO:0000313" key="2">
    <source>
        <dbReference type="EMBL" id="MBI1708813.1"/>
    </source>
</evidence>